<dbReference type="Gene3D" id="2.160.10.10">
    <property type="entry name" value="Hexapeptide repeat proteins"/>
    <property type="match status" value="1"/>
</dbReference>
<dbReference type="PANTHER" id="PTHR13061">
    <property type="entry name" value="DYNACTIN SUBUNIT P25"/>
    <property type="match status" value="1"/>
</dbReference>
<dbReference type="Proteomes" id="UP000306585">
    <property type="component" value="Unassembled WGS sequence"/>
</dbReference>
<dbReference type="SUPFAM" id="SSF51161">
    <property type="entry name" value="Trimeric LpxA-like enzymes"/>
    <property type="match status" value="1"/>
</dbReference>
<dbReference type="EMBL" id="VBRY01000001">
    <property type="protein sequence ID" value="TLS69215.1"/>
    <property type="molecule type" value="Genomic_DNA"/>
</dbReference>
<accession>A0A5R9GWF9</accession>
<dbReference type="CDD" id="cd04645">
    <property type="entry name" value="LbH_gamma_CA_like"/>
    <property type="match status" value="1"/>
</dbReference>
<dbReference type="InterPro" id="IPR011004">
    <property type="entry name" value="Trimer_LpxA-like_sf"/>
</dbReference>
<proteinExistence type="predicted"/>
<gene>
    <name evidence="1" type="ORF">FEF65_01660</name>
</gene>
<name>A0A5R9GWF9_9PROT</name>
<dbReference type="RefSeq" id="WP_138238028.1">
    <property type="nucleotide sequence ID" value="NZ_VBRY01000001.1"/>
</dbReference>
<comment type="caution">
    <text evidence="1">The sequence shown here is derived from an EMBL/GenBank/DDBJ whole genome shotgun (WGS) entry which is preliminary data.</text>
</comment>
<organism evidence="1 2">
    <name type="scientific">Mariprofundus erugo</name>
    <dbReference type="NCBI Taxonomy" id="2528639"/>
    <lineage>
        <taxon>Bacteria</taxon>
        <taxon>Pseudomonadati</taxon>
        <taxon>Pseudomonadota</taxon>
        <taxon>Candidatius Mariprofundia</taxon>
        <taxon>Mariprofundales</taxon>
        <taxon>Mariprofundaceae</taxon>
        <taxon>Mariprofundus</taxon>
    </lineage>
</organism>
<dbReference type="InterPro" id="IPR047324">
    <property type="entry name" value="LbH_gamma_CA-like"/>
</dbReference>
<evidence type="ECO:0000313" key="1">
    <source>
        <dbReference type="EMBL" id="TLS69215.1"/>
    </source>
</evidence>
<sequence>MIKPFLHWQPAIAESAFIAESADIIGRVTIGAQSGIWYQSVLRGDVCDIRIGERSNIQDHCMLHNSADTPCIIGNDVTIGHRVILHGCEIQDLCLVGMGSIIMDRAVLEEGCLLAAGSLVTERKVLRSGYLYAGSPATERRPLSDEEKRFLRYSASHYVELAQEHMHG</sequence>
<dbReference type="InterPro" id="IPR050484">
    <property type="entry name" value="Transf_Hexapept/Carb_Anhydrase"/>
</dbReference>
<evidence type="ECO:0000313" key="2">
    <source>
        <dbReference type="Proteomes" id="UP000306585"/>
    </source>
</evidence>
<protein>
    <submittedName>
        <fullName evidence="1">Gamma carbonic anhydrase family protein</fullName>
    </submittedName>
</protein>
<reference evidence="1 2" key="1">
    <citation type="journal article" date="2019" name="Appl. Environ. Microbiol.">
        <title>Environmental Evidence and Genomic Insight of Iron-oxidizing Bacteria Preference Towards More Corrosion Resistant Stainless Steel at Higher Salinities.</title>
        <authorList>
            <person name="Garrison C.E."/>
            <person name="Price K.A."/>
            <person name="Field E.K."/>
        </authorList>
    </citation>
    <scope>NUCLEOTIDE SEQUENCE [LARGE SCALE GENOMIC DNA]</scope>
    <source>
        <strain evidence="1 2">P3</strain>
    </source>
</reference>
<dbReference type="PANTHER" id="PTHR13061:SF56">
    <property type="entry name" value="PROTEIN YRDA"/>
    <property type="match status" value="1"/>
</dbReference>
<dbReference type="OrthoDB" id="5294899at2"/>
<dbReference type="AlphaFoldDB" id="A0A5R9GWF9"/>
<keyword evidence="2" id="KW-1185">Reference proteome</keyword>